<dbReference type="InterPro" id="IPR036397">
    <property type="entry name" value="RNaseH_sf"/>
</dbReference>
<organism evidence="2 5">
    <name type="scientific">Araneus ventricosus</name>
    <name type="common">Orbweaver spider</name>
    <name type="synonym">Epeira ventricosa</name>
    <dbReference type="NCBI Taxonomy" id="182803"/>
    <lineage>
        <taxon>Eukaryota</taxon>
        <taxon>Metazoa</taxon>
        <taxon>Ecdysozoa</taxon>
        <taxon>Arthropoda</taxon>
        <taxon>Chelicerata</taxon>
        <taxon>Arachnida</taxon>
        <taxon>Araneae</taxon>
        <taxon>Araneomorphae</taxon>
        <taxon>Entelegynae</taxon>
        <taxon>Araneoidea</taxon>
        <taxon>Araneidae</taxon>
        <taxon>Araneus</taxon>
    </lineage>
</organism>
<dbReference type="EMBL" id="BGPR01102797">
    <property type="protein sequence ID" value="GBM64223.1"/>
    <property type="molecule type" value="Genomic_DNA"/>
</dbReference>
<evidence type="ECO:0000313" key="1">
    <source>
        <dbReference type="EMBL" id="GBM64219.1"/>
    </source>
</evidence>
<evidence type="ECO:0000313" key="2">
    <source>
        <dbReference type="EMBL" id="GBM64223.1"/>
    </source>
</evidence>
<dbReference type="Gene3D" id="3.30.420.10">
    <property type="entry name" value="Ribonuclease H-like superfamily/Ribonuclease H"/>
    <property type="match status" value="1"/>
</dbReference>
<accession>A0A4Y2HGX1</accession>
<evidence type="ECO:0000313" key="5">
    <source>
        <dbReference type="Proteomes" id="UP000499080"/>
    </source>
</evidence>
<evidence type="ECO:0000313" key="4">
    <source>
        <dbReference type="EMBL" id="GBM64238.1"/>
    </source>
</evidence>
<evidence type="ECO:0000313" key="3">
    <source>
        <dbReference type="EMBL" id="GBM64234.1"/>
    </source>
</evidence>
<dbReference type="GO" id="GO:0003676">
    <property type="term" value="F:nucleic acid binding"/>
    <property type="evidence" value="ECO:0007669"/>
    <property type="project" value="InterPro"/>
</dbReference>
<protein>
    <submittedName>
        <fullName evidence="2">Uncharacterized protein</fullName>
    </submittedName>
</protein>
<name>A0A4Y2HGX1_ARAVE</name>
<sequence length="148" mass="17254">MQDHFRYLNHLAYNSDLAPANFHFFPALKAALSGHHFRSNEEYQHAVKNFFRSLSTDFYEEDPFHRRSFYTGSALMLRAARPNSRVSASELDGSMFETRFHRRSTCNVGLVYVRSDLGHTSSHWCGEKVWRRGCQRERERAQALSSSC</sequence>
<dbReference type="EMBL" id="BGPR01102800">
    <property type="protein sequence ID" value="GBM64238.1"/>
    <property type="molecule type" value="Genomic_DNA"/>
</dbReference>
<dbReference type="AlphaFoldDB" id="A0A4Y2HGX1"/>
<keyword evidence="5" id="KW-1185">Reference proteome</keyword>
<dbReference type="EMBL" id="BGPR01102795">
    <property type="protein sequence ID" value="GBM64219.1"/>
    <property type="molecule type" value="Genomic_DNA"/>
</dbReference>
<dbReference type="EMBL" id="BGPR01102799">
    <property type="protein sequence ID" value="GBM64234.1"/>
    <property type="molecule type" value="Genomic_DNA"/>
</dbReference>
<comment type="caution">
    <text evidence="2">The sequence shown here is derived from an EMBL/GenBank/DDBJ whole genome shotgun (WGS) entry which is preliminary data.</text>
</comment>
<reference evidence="2 5" key="1">
    <citation type="journal article" date="2019" name="Sci. Rep.">
        <title>Orb-weaving spider Araneus ventricosus genome elucidates the spidroin gene catalogue.</title>
        <authorList>
            <person name="Kono N."/>
            <person name="Nakamura H."/>
            <person name="Ohtoshi R."/>
            <person name="Moran D.A.P."/>
            <person name="Shinohara A."/>
            <person name="Yoshida Y."/>
            <person name="Fujiwara M."/>
            <person name="Mori M."/>
            <person name="Tomita M."/>
            <person name="Arakawa K."/>
        </authorList>
    </citation>
    <scope>NUCLEOTIDE SEQUENCE [LARGE SCALE GENOMIC DNA]</scope>
</reference>
<gene>
    <name evidence="2" type="ORF">AVEN_18950_1</name>
    <name evidence="1" type="ORF">AVEN_269053_1</name>
    <name evidence="3" type="ORF">AVEN_58591_1</name>
    <name evidence="4" type="ORF">AVEN_81516_1</name>
</gene>
<dbReference type="Proteomes" id="UP000499080">
    <property type="component" value="Unassembled WGS sequence"/>
</dbReference>
<proteinExistence type="predicted"/>